<feature type="compositionally biased region" description="Basic and acidic residues" evidence="1">
    <location>
        <begin position="68"/>
        <end position="84"/>
    </location>
</feature>
<feature type="region of interest" description="Disordered" evidence="1">
    <location>
        <begin position="56"/>
        <end position="124"/>
    </location>
</feature>
<gene>
    <name evidence="2" type="ORF">V6N11_007238</name>
</gene>
<proteinExistence type="predicted"/>
<feature type="region of interest" description="Disordered" evidence="1">
    <location>
        <begin position="1"/>
        <end position="28"/>
    </location>
</feature>
<accession>A0ABR2RT38</accession>
<keyword evidence="3" id="KW-1185">Reference proteome</keyword>
<evidence type="ECO:0000313" key="3">
    <source>
        <dbReference type="Proteomes" id="UP001396334"/>
    </source>
</evidence>
<name>A0ABR2RT38_9ROSI</name>
<evidence type="ECO:0000313" key="2">
    <source>
        <dbReference type="EMBL" id="KAK9016158.1"/>
    </source>
</evidence>
<feature type="compositionally biased region" description="Basic and acidic residues" evidence="1">
    <location>
        <begin position="98"/>
        <end position="107"/>
    </location>
</feature>
<dbReference type="Proteomes" id="UP001396334">
    <property type="component" value="Unassembled WGS sequence"/>
</dbReference>
<dbReference type="EMBL" id="JBBPBN010000021">
    <property type="protein sequence ID" value="KAK9016158.1"/>
    <property type="molecule type" value="Genomic_DNA"/>
</dbReference>
<protein>
    <submittedName>
        <fullName evidence="2">Uncharacterized protein</fullName>
    </submittedName>
</protein>
<evidence type="ECO:0000256" key="1">
    <source>
        <dbReference type="SAM" id="MobiDB-lite"/>
    </source>
</evidence>
<reference evidence="2 3" key="1">
    <citation type="journal article" date="2024" name="G3 (Bethesda)">
        <title>Genome assembly of Hibiscus sabdariffa L. provides insights into metabolisms of medicinal natural products.</title>
        <authorList>
            <person name="Kim T."/>
        </authorList>
    </citation>
    <scope>NUCLEOTIDE SEQUENCE [LARGE SCALE GENOMIC DNA]</scope>
    <source>
        <strain evidence="2">TK-2024</strain>
        <tissue evidence="2">Old leaves</tissue>
    </source>
</reference>
<organism evidence="2 3">
    <name type="scientific">Hibiscus sabdariffa</name>
    <name type="common">roselle</name>
    <dbReference type="NCBI Taxonomy" id="183260"/>
    <lineage>
        <taxon>Eukaryota</taxon>
        <taxon>Viridiplantae</taxon>
        <taxon>Streptophyta</taxon>
        <taxon>Embryophyta</taxon>
        <taxon>Tracheophyta</taxon>
        <taxon>Spermatophyta</taxon>
        <taxon>Magnoliopsida</taxon>
        <taxon>eudicotyledons</taxon>
        <taxon>Gunneridae</taxon>
        <taxon>Pentapetalae</taxon>
        <taxon>rosids</taxon>
        <taxon>malvids</taxon>
        <taxon>Malvales</taxon>
        <taxon>Malvaceae</taxon>
        <taxon>Malvoideae</taxon>
        <taxon>Hibiscus</taxon>
    </lineage>
</organism>
<comment type="caution">
    <text evidence="2">The sequence shown here is derived from an EMBL/GenBank/DDBJ whole genome shotgun (WGS) entry which is preliminary data.</text>
</comment>
<sequence>MLGNPWLSFRVEPGKQTTRHTKVELRGGEQRPITKLGCSLQHERTVSDLVRNEHHYPSLDPASLESSAKLEENRITREIDEKSSASEATSIGHHRDKSNHVRPKEKINNFYTGAEDGTSSKSEV</sequence>